<comment type="caution">
    <text evidence="1">The sequence shown here is derived from an EMBL/GenBank/DDBJ whole genome shotgun (WGS) entry which is preliminary data.</text>
</comment>
<proteinExistence type="predicted"/>
<reference evidence="1 2" key="1">
    <citation type="submission" date="2016-11" db="EMBL/GenBank/DDBJ databases">
        <title>Draft Genome Sequences of Nine Cyanobacterial Strains from Diverse Habitats.</title>
        <authorList>
            <person name="Zhu T."/>
            <person name="Hou S."/>
            <person name="Lu X."/>
            <person name="Hess W.R."/>
        </authorList>
    </citation>
    <scope>NUCLEOTIDE SEQUENCE [LARGE SCALE GENOMIC DNA]</scope>
    <source>
        <strain evidence="1 2">IAM M-71</strain>
    </source>
</reference>
<dbReference type="AlphaFoldDB" id="A0A1U7IG22"/>
<dbReference type="OrthoDB" id="426489at2"/>
<sequence>MTVTKTPLREEVHQLAETAFHLNLISGYGDGEYSNEYQIVYQGKPRHLLLEKARSFLKNLIQQSS</sequence>
<gene>
    <name evidence="1" type="ORF">NIES2119_18720</name>
</gene>
<accession>A0A1U7IG22</accession>
<evidence type="ECO:0000313" key="2">
    <source>
        <dbReference type="Proteomes" id="UP000185860"/>
    </source>
</evidence>
<evidence type="ECO:0000313" key="1">
    <source>
        <dbReference type="EMBL" id="OKH36028.1"/>
    </source>
</evidence>
<dbReference type="Proteomes" id="UP000185860">
    <property type="component" value="Unassembled WGS sequence"/>
</dbReference>
<organism evidence="1 2">
    <name type="scientific">[Phormidium ambiguum] IAM M-71</name>
    <dbReference type="NCBI Taxonomy" id="454136"/>
    <lineage>
        <taxon>Bacteria</taxon>
        <taxon>Bacillati</taxon>
        <taxon>Cyanobacteriota</taxon>
        <taxon>Cyanophyceae</taxon>
        <taxon>Oscillatoriophycideae</taxon>
        <taxon>Aerosakkonematales</taxon>
        <taxon>Aerosakkonemataceae</taxon>
        <taxon>Floridanema</taxon>
    </lineage>
</organism>
<name>A0A1U7IG22_9CYAN</name>
<dbReference type="RefSeq" id="WP_073595023.1">
    <property type="nucleotide sequence ID" value="NZ_MRCE01000018.1"/>
</dbReference>
<dbReference type="EMBL" id="MRCE01000018">
    <property type="protein sequence ID" value="OKH36028.1"/>
    <property type="molecule type" value="Genomic_DNA"/>
</dbReference>
<protein>
    <submittedName>
        <fullName evidence="1">Uncharacterized protein</fullName>
    </submittedName>
</protein>